<dbReference type="AlphaFoldDB" id="A0A7X0MM65"/>
<evidence type="ECO:0000313" key="1">
    <source>
        <dbReference type="EMBL" id="MBB6502143.1"/>
    </source>
</evidence>
<organism evidence="1 2">
    <name type="scientific">Pedobacter cryoconitis</name>
    <dbReference type="NCBI Taxonomy" id="188932"/>
    <lineage>
        <taxon>Bacteria</taxon>
        <taxon>Pseudomonadati</taxon>
        <taxon>Bacteroidota</taxon>
        <taxon>Sphingobacteriia</taxon>
        <taxon>Sphingobacteriales</taxon>
        <taxon>Sphingobacteriaceae</taxon>
        <taxon>Pedobacter</taxon>
    </lineage>
</organism>
<reference evidence="1 2" key="1">
    <citation type="submission" date="2020-08" db="EMBL/GenBank/DDBJ databases">
        <title>Genomic Encyclopedia of Type Strains, Phase IV (KMG-V): Genome sequencing to study the core and pangenomes of soil and plant-associated prokaryotes.</title>
        <authorList>
            <person name="Whitman W."/>
        </authorList>
    </citation>
    <scope>NUCLEOTIDE SEQUENCE [LARGE SCALE GENOMIC DNA]</scope>
    <source>
        <strain evidence="1 2">M2T3</strain>
    </source>
</reference>
<dbReference type="RefSeq" id="WP_184628404.1">
    <property type="nucleotide sequence ID" value="NZ_JACHCC010000012.1"/>
</dbReference>
<gene>
    <name evidence="1" type="ORF">HDF25_004320</name>
</gene>
<dbReference type="EMBL" id="JACHCC010000012">
    <property type="protein sequence ID" value="MBB6502143.1"/>
    <property type="molecule type" value="Genomic_DNA"/>
</dbReference>
<dbReference type="PROSITE" id="PS51257">
    <property type="entry name" value="PROKAR_LIPOPROTEIN"/>
    <property type="match status" value="1"/>
</dbReference>
<comment type="caution">
    <text evidence="1">The sequence shown here is derived from an EMBL/GenBank/DDBJ whole genome shotgun (WGS) entry which is preliminary data.</text>
</comment>
<proteinExistence type="predicted"/>
<sequence length="193" mass="22847">MLHKFERKYLLVLISITGLAGCLNPDQKRALYNAQLDVFKKTDVYHQVQLSTQHSLRTWISSDLQGVQKLRKSNWKVDDAVFFNQKRDKCYLLLLIQHKDLKASQDEVDILYGTLENEQWTIYFSALPPYLFSRKSADGDNYEPVSLQTLSLLARDKILKNYYKRHRRINDAYVNSAYNDRLKKEQENFLHKK</sequence>
<dbReference type="Proteomes" id="UP000521017">
    <property type="component" value="Unassembled WGS sequence"/>
</dbReference>
<evidence type="ECO:0008006" key="3">
    <source>
        <dbReference type="Google" id="ProtNLM"/>
    </source>
</evidence>
<protein>
    <recommendedName>
        <fullName evidence="3">Lipoprotein</fullName>
    </recommendedName>
</protein>
<name>A0A7X0MM65_9SPHI</name>
<evidence type="ECO:0000313" key="2">
    <source>
        <dbReference type="Proteomes" id="UP000521017"/>
    </source>
</evidence>
<accession>A0A7X0MM65</accession>